<dbReference type="SUPFAM" id="SSF53474">
    <property type="entry name" value="alpha/beta-Hydrolases"/>
    <property type="match status" value="1"/>
</dbReference>
<dbReference type="PANTHER" id="PTHR31479">
    <property type="entry name" value="ALPHA/BETA-HYDROLASES SUPERFAMILY PROTEIN"/>
    <property type="match status" value="1"/>
</dbReference>
<comment type="caution">
    <text evidence="3">The sequence shown here is derived from an EMBL/GenBank/DDBJ whole genome shotgun (WGS) entry which is preliminary data.</text>
</comment>
<dbReference type="EMBL" id="JBDFQZ010000005">
    <property type="protein sequence ID" value="KAK9724815.1"/>
    <property type="molecule type" value="Genomic_DNA"/>
</dbReference>
<sequence>MSSNGSTTELHRSEIFNEGGPYYLNDVDWTKLDHKRSVIASLVKGVYISERDCQKGRTGHDELGPIWSEFFHFYCIENLKDERDDSIIGAIFEYKPPKHRKPTTQGGAPPKYVIAFRGTFLKWRTMSRDMYTDTKLALNALTESSRYRNSLETVQALIAKSTPNDIWLAGHSLGAALALQIGKTLAKHQQYNIVTYLFNPSFLSFPIEKITSQGCKTALRMASALITLGLNAFNSDPNTLLRPWVPYMFVNKNDLLGCKYLGYFKYREYMASLGLDSASSVASRSSLIGLPLDVRDGNECIHLLPSAYVVENLTPMEGEFRRAHGLHQWWQTHTNWRIEKYQFP</sequence>
<accession>A0AAW1KWU0</accession>
<keyword evidence="1" id="KW-0378">Hydrolase</keyword>
<dbReference type="InterPro" id="IPR002921">
    <property type="entry name" value="Fungal_lipase-type"/>
</dbReference>
<dbReference type="AlphaFoldDB" id="A0AAW1KWU0"/>
<dbReference type="GO" id="GO:0006629">
    <property type="term" value="P:lipid metabolic process"/>
    <property type="evidence" value="ECO:0007669"/>
    <property type="project" value="InterPro"/>
</dbReference>
<dbReference type="GO" id="GO:0016787">
    <property type="term" value="F:hydrolase activity"/>
    <property type="evidence" value="ECO:0007669"/>
    <property type="project" value="UniProtKB-KW"/>
</dbReference>
<organism evidence="3 4">
    <name type="scientific">Saponaria officinalis</name>
    <name type="common">Common soapwort</name>
    <name type="synonym">Lychnis saponaria</name>
    <dbReference type="NCBI Taxonomy" id="3572"/>
    <lineage>
        <taxon>Eukaryota</taxon>
        <taxon>Viridiplantae</taxon>
        <taxon>Streptophyta</taxon>
        <taxon>Embryophyta</taxon>
        <taxon>Tracheophyta</taxon>
        <taxon>Spermatophyta</taxon>
        <taxon>Magnoliopsida</taxon>
        <taxon>eudicotyledons</taxon>
        <taxon>Gunneridae</taxon>
        <taxon>Pentapetalae</taxon>
        <taxon>Caryophyllales</taxon>
        <taxon>Caryophyllaceae</taxon>
        <taxon>Caryophylleae</taxon>
        <taxon>Saponaria</taxon>
    </lineage>
</organism>
<evidence type="ECO:0000313" key="3">
    <source>
        <dbReference type="EMBL" id="KAK9724815.1"/>
    </source>
</evidence>
<evidence type="ECO:0000256" key="1">
    <source>
        <dbReference type="ARBA" id="ARBA00022801"/>
    </source>
</evidence>
<dbReference type="Pfam" id="PF01764">
    <property type="entry name" value="Lipase_3"/>
    <property type="match status" value="1"/>
</dbReference>
<dbReference type="Proteomes" id="UP001443914">
    <property type="component" value="Unassembled WGS sequence"/>
</dbReference>
<keyword evidence="4" id="KW-1185">Reference proteome</keyword>
<dbReference type="PANTHER" id="PTHR31479:SF4">
    <property type="entry name" value="FUNGAL LIPASE-LIKE DOMAIN-CONTAINING PROTEIN"/>
    <property type="match status" value="1"/>
</dbReference>
<proteinExistence type="predicted"/>
<evidence type="ECO:0000259" key="2">
    <source>
        <dbReference type="Pfam" id="PF01764"/>
    </source>
</evidence>
<evidence type="ECO:0000313" key="4">
    <source>
        <dbReference type="Proteomes" id="UP001443914"/>
    </source>
</evidence>
<feature type="domain" description="Fungal lipase-type" evidence="2">
    <location>
        <begin position="142"/>
        <end position="191"/>
    </location>
</feature>
<protein>
    <recommendedName>
        <fullName evidence="2">Fungal lipase-type domain-containing protein</fullName>
    </recommendedName>
</protein>
<name>A0AAW1KWU0_SAPOF</name>
<reference evidence="3" key="1">
    <citation type="submission" date="2024-03" db="EMBL/GenBank/DDBJ databases">
        <title>WGS assembly of Saponaria officinalis var. Norfolk2.</title>
        <authorList>
            <person name="Jenkins J."/>
            <person name="Shu S."/>
            <person name="Grimwood J."/>
            <person name="Barry K."/>
            <person name="Goodstein D."/>
            <person name="Schmutz J."/>
            <person name="Leebens-Mack J."/>
            <person name="Osbourn A."/>
        </authorList>
    </citation>
    <scope>NUCLEOTIDE SEQUENCE [LARGE SCALE GENOMIC DNA]</scope>
    <source>
        <strain evidence="3">JIC</strain>
    </source>
</reference>
<dbReference type="Gene3D" id="3.40.50.1820">
    <property type="entry name" value="alpha/beta hydrolase"/>
    <property type="match status" value="1"/>
</dbReference>
<dbReference type="InterPro" id="IPR029058">
    <property type="entry name" value="AB_hydrolase_fold"/>
</dbReference>
<gene>
    <name evidence="3" type="ORF">RND81_05G100200</name>
</gene>